<protein>
    <submittedName>
        <fullName evidence="4">Signal transduction histidine kinase</fullName>
    </submittedName>
</protein>
<proteinExistence type="predicted"/>
<accession>A0AAN6NIY3</accession>
<evidence type="ECO:0000256" key="1">
    <source>
        <dbReference type="PROSITE-ProRule" id="PRU00110"/>
    </source>
</evidence>
<feature type="domain" description="HPt" evidence="3">
    <location>
        <begin position="56"/>
        <end position="161"/>
    </location>
</feature>
<dbReference type="CDD" id="cd00088">
    <property type="entry name" value="HPT"/>
    <property type="match status" value="1"/>
</dbReference>
<dbReference type="GO" id="GO:0043424">
    <property type="term" value="F:protein histidine kinase binding"/>
    <property type="evidence" value="ECO:0007669"/>
    <property type="project" value="InterPro"/>
</dbReference>
<dbReference type="PROSITE" id="PS50894">
    <property type="entry name" value="HPT"/>
    <property type="match status" value="1"/>
</dbReference>
<dbReference type="EMBL" id="MU853752">
    <property type="protein sequence ID" value="KAK3946395.1"/>
    <property type="molecule type" value="Genomic_DNA"/>
</dbReference>
<dbReference type="PANTHER" id="PTHR28242:SF52">
    <property type="entry name" value="PHOSPHORELAY INTERMEDIATE PROTEIN YPD1"/>
    <property type="match status" value="1"/>
</dbReference>
<dbReference type="GO" id="GO:0005634">
    <property type="term" value="C:nucleus"/>
    <property type="evidence" value="ECO:0007669"/>
    <property type="project" value="TreeGrafter"/>
</dbReference>
<dbReference type="InterPro" id="IPR036641">
    <property type="entry name" value="HPT_dom_sf"/>
</dbReference>
<dbReference type="SUPFAM" id="SSF47226">
    <property type="entry name" value="Histidine-containing phosphotransfer domain, HPT domain"/>
    <property type="match status" value="1"/>
</dbReference>
<keyword evidence="5" id="KW-1185">Reference proteome</keyword>
<feature type="modified residue" description="Phosphohistidine" evidence="1">
    <location>
        <position position="95"/>
    </location>
</feature>
<feature type="region of interest" description="Disordered" evidence="2">
    <location>
        <begin position="1"/>
        <end position="26"/>
    </location>
</feature>
<keyword evidence="4" id="KW-0418">Kinase</keyword>
<name>A0AAN6NIY3_9PEZI</name>
<evidence type="ECO:0000313" key="4">
    <source>
        <dbReference type="EMBL" id="KAK3946395.1"/>
    </source>
</evidence>
<dbReference type="Pfam" id="PF01627">
    <property type="entry name" value="Hpt"/>
    <property type="match status" value="1"/>
</dbReference>
<dbReference type="GO" id="GO:0009927">
    <property type="term" value="F:histidine phosphotransfer kinase activity"/>
    <property type="evidence" value="ECO:0007669"/>
    <property type="project" value="InterPro"/>
</dbReference>
<dbReference type="SMART" id="SM00073">
    <property type="entry name" value="HPT"/>
    <property type="match status" value="1"/>
</dbReference>
<evidence type="ECO:0000256" key="2">
    <source>
        <dbReference type="SAM" id="MobiDB-lite"/>
    </source>
</evidence>
<evidence type="ECO:0000259" key="3">
    <source>
        <dbReference type="PROSITE" id="PS50894"/>
    </source>
</evidence>
<dbReference type="GO" id="GO:0005737">
    <property type="term" value="C:cytoplasm"/>
    <property type="evidence" value="ECO:0007669"/>
    <property type="project" value="TreeGrafter"/>
</dbReference>
<evidence type="ECO:0000313" key="5">
    <source>
        <dbReference type="Proteomes" id="UP001303473"/>
    </source>
</evidence>
<dbReference type="Proteomes" id="UP001303473">
    <property type="component" value="Unassembled WGS sequence"/>
</dbReference>
<keyword evidence="1" id="KW-0597">Phosphoprotein</keyword>
<gene>
    <name evidence="4" type="ORF">QBC46DRAFT_5243</name>
</gene>
<dbReference type="PANTHER" id="PTHR28242">
    <property type="entry name" value="PHOSPHORELAY INTERMEDIATE PROTEIN YPD1"/>
    <property type="match status" value="1"/>
</dbReference>
<organism evidence="4 5">
    <name type="scientific">Diplogelasinospora grovesii</name>
    <dbReference type="NCBI Taxonomy" id="303347"/>
    <lineage>
        <taxon>Eukaryota</taxon>
        <taxon>Fungi</taxon>
        <taxon>Dikarya</taxon>
        <taxon>Ascomycota</taxon>
        <taxon>Pezizomycotina</taxon>
        <taxon>Sordariomycetes</taxon>
        <taxon>Sordariomycetidae</taxon>
        <taxon>Sordariales</taxon>
        <taxon>Diplogelasinosporaceae</taxon>
        <taxon>Diplogelasinospora</taxon>
    </lineage>
</organism>
<dbReference type="InterPro" id="IPR045871">
    <property type="entry name" value="AHP1-5/YPD1"/>
</dbReference>
<feature type="compositionally biased region" description="Acidic residues" evidence="2">
    <location>
        <begin position="1"/>
        <end position="13"/>
    </location>
</feature>
<comment type="caution">
    <text evidence="4">The sequence shown here is derived from an EMBL/GenBank/DDBJ whole genome shotgun (WGS) entry which is preliminary data.</text>
</comment>
<dbReference type="GO" id="GO:0000160">
    <property type="term" value="P:phosphorelay signal transduction system"/>
    <property type="evidence" value="ECO:0007669"/>
    <property type="project" value="InterPro"/>
</dbReference>
<dbReference type="InterPro" id="IPR008207">
    <property type="entry name" value="Sig_transdc_His_kin_Hpt_dom"/>
</dbReference>
<sequence>MAMVEADDRDDEGSIPSTHSIRSRRSIRSFSMPDFGDHVDDQIFSQILEMDDDETTREFSEPLVTNFFEQAEETFVKMDQALTDKNLEELSSLGHFLKGSSSTLGFSKIKDSCQIIQQAGHMLNVDGSPEPDEKVCVKKITEALKAAKVDTTELKQKMERFFAGKPIGDN</sequence>
<keyword evidence="4" id="KW-0808">Transferase</keyword>
<dbReference type="Gene3D" id="1.20.120.160">
    <property type="entry name" value="HPT domain"/>
    <property type="match status" value="1"/>
</dbReference>
<reference evidence="5" key="1">
    <citation type="journal article" date="2023" name="Mol. Phylogenet. Evol.">
        <title>Genome-scale phylogeny and comparative genomics of the fungal order Sordariales.</title>
        <authorList>
            <person name="Hensen N."/>
            <person name="Bonometti L."/>
            <person name="Westerberg I."/>
            <person name="Brannstrom I.O."/>
            <person name="Guillou S."/>
            <person name="Cros-Aarteil S."/>
            <person name="Calhoun S."/>
            <person name="Haridas S."/>
            <person name="Kuo A."/>
            <person name="Mondo S."/>
            <person name="Pangilinan J."/>
            <person name="Riley R."/>
            <person name="LaButti K."/>
            <person name="Andreopoulos B."/>
            <person name="Lipzen A."/>
            <person name="Chen C."/>
            <person name="Yan M."/>
            <person name="Daum C."/>
            <person name="Ng V."/>
            <person name="Clum A."/>
            <person name="Steindorff A."/>
            <person name="Ohm R.A."/>
            <person name="Martin F."/>
            <person name="Silar P."/>
            <person name="Natvig D.O."/>
            <person name="Lalanne C."/>
            <person name="Gautier V."/>
            <person name="Ament-Velasquez S.L."/>
            <person name="Kruys A."/>
            <person name="Hutchinson M.I."/>
            <person name="Powell A.J."/>
            <person name="Barry K."/>
            <person name="Miller A.N."/>
            <person name="Grigoriev I.V."/>
            <person name="Debuchy R."/>
            <person name="Gladieux P."/>
            <person name="Hiltunen Thoren M."/>
            <person name="Johannesson H."/>
        </authorList>
    </citation>
    <scope>NUCLEOTIDE SEQUENCE [LARGE SCALE GENOMIC DNA]</scope>
    <source>
        <strain evidence="5">CBS 340.73</strain>
    </source>
</reference>
<dbReference type="AlphaFoldDB" id="A0AAN6NIY3"/>